<keyword evidence="2" id="KW-1185">Reference proteome</keyword>
<dbReference type="Proteomes" id="UP000268014">
    <property type="component" value="Unassembled WGS sequence"/>
</dbReference>
<evidence type="ECO:0000313" key="3">
    <source>
        <dbReference type="WBParaSite" id="HPLM_0000342001-mRNA-1"/>
    </source>
</evidence>
<reference evidence="1 2" key="2">
    <citation type="submission" date="2018-11" db="EMBL/GenBank/DDBJ databases">
        <authorList>
            <consortium name="Pathogen Informatics"/>
        </authorList>
    </citation>
    <scope>NUCLEOTIDE SEQUENCE [LARGE SCALE GENOMIC DNA]</scope>
    <source>
        <strain evidence="1 2">MHpl1</strain>
    </source>
</reference>
<dbReference type="WBParaSite" id="HPLM_0000342001-mRNA-1">
    <property type="protein sequence ID" value="HPLM_0000342001-mRNA-1"/>
    <property type="gene ID" value="HPLM_0000342001"/>
</dbReference>
<evidence type="ECO:0000313" key="1">
    <source>
        <dbReference type="EMBL" id="VDO20853.1"/>
    </source>
</evidence>
<name>A0A0N4W1B6_HAEPC</name>
<dbReference type="AlphaFoldDB" id="A0A0N4W1B6"/>
<organism evidence="3">
    <name type="scientific">Haemonchus placei</name>
    <name type="common">Barber's pole worm</name>
    <dbReference type="NCBI Taxonomy" id="6290"/>
    <lineage>
        <taxon>Eukaryota</taxon>
        <taxon>Metazoa</taxon>
        <taxon>Ecdysozoa</taxon>
        <taxon>Nematoda</taxon>
        <taxon>Chromadorea</taxon>
        <taxon>Rhabditida</taxon>
        <taxon>Rhabditina</taxon>
        <taxon>Rhabditomorpha</taxon>
        <taxon>Strongyloidea</taxon>
        <taxon>Trichostrongylidae</taxon>
        <taxon>Haemonchus</taxon>
    </lineage>
</organism>
<dbReference type="EMBL" id="UZAF01016117">
    <property type="protein sequence ID" value="VDO20853.1"/>
    <property type="molecule type" value="Genomic_DNA"/>
</dbReference>
<accession>A0A0N4W1B6</accession>
<sequence>MNKQKTIGNLQRWLWIDYVYLYLQYSLLSQHVVSCSVRHI</sequence>
<reference evidence="3" key="1">
    <citation type="submission" date="2017-02" db="UniProtKB">
        <authorList>
            <consortium name="WormBaseParasite"/>
        </authorList>
    </citation>
    <scope>IDENTIFICATION</scope>
</reference>
<gene>
    <name evidence="1" type="ORF">HPLM_LOCUS3412</name>
</gene>
<evidence type="ECO:0000313" key="2">
    <source>
        <dbReference type="Proteomes" id="UP000268014"/>
    </source>
</evidence>
<proteinExistence type="predicted"/>
<protein>
    <submittedName>
        <fullName evidence="1 3">Uncharacterized protein</fullName>
    </submittedName>
</protein>